<keyword evidence="2" id="KW-0732">Signal</keyword>
<organism evidence="3 4">
    <name type="scientific">Mycolicibacterium hodleri</name>
    <dbReference type="NCBI Taxonomy" id="49897"/>
    <lineage>
        <taxon>Bacteria</taxon>
        <taxon>Bacillati</taxon>
        <taxon>Actinomycetota</taxon>
        <taxon>Actinomycetes</taxon>
        <taxon>Mycobacteriales</taxon>
        <taxon>Mycobacteriaceae</taxon>
        <taxon>Mycolicibacterium</taxon>
    </lineage>
</organism>
<feature type="signal peptide" evidence="2">
    <location>
        <begin position="1"/>
        <end position="20"/>
    </location>
</feature>
<dbReference type="Proteomes" id="UP000320095">
    <property type="component" value="Unassembled WGS sequence"/>
</dbReference>
<evidence type="ECO:0000313" key="3">
    <source>
        <dbReference type="EMBL" id="TPG34651.1"/>
    </source>
</evidence>
<name>A0A502EE58_9MYCO</name>
<feature type="chain" id="PRO_5038426879" evidence="2">
    <location>
        <begin position="21"/>
        <end position="278"/>
    </location>
</feature>
<dbReference type="SUPFAM" id="SSF110296">
    <property type="entry name" value="Oligoxyloglucan reducing end-specific cellobiohydrolase"/>
    <property type="match status" value="1"/>
</dbReference>
<evidence type="ECO:0000256" key="1">
    <source>
        <dbReference type="SAM" id="MobiDB-lite"/>
    </source>
</evidence>
<evidence type="ECO:0000313" key="4">
    <source>
        <dbReference type="Proteomes" id="UP000320095"/>
    </source>
</evidence>
<feature type="region of interest" description="Disordered" evidence="1">
    <location>
        <begin position="87"/>
        <end position="134"/>
    </location>
</feature>
<comment type="caution">
    <text evidence="3">The sequence shown here is derived from an EMBL/GenBank/DDBJ whole genome shotgun (WGS) entry which is preliminary data.</text>
</comment>
<dbReference type="AlphaFoldDB" id="A0A502EE58"/>
<dbReference type="InterPro" id="IPR054817">
    <property type="entry name" value="Glycosyl_F510_1955-like"/>
</dbReference>
<reference evidence="3 4" key="1">
    <citation type="journal article" date="2019" name="Environ. Microbiol.">
        <title>Species interactions and distinct microbial communities in high Arctic permafrost affected cryosols are associated with the CH4 and CO2 gas fluxes.</title>
        <authorList>
            <person name="Altshuler I."/>
            <person name="Hamel J."/>
            <person name="Turney S."/>
            <person name="Magnuson E."/>
            <person name="Levesque R."/>
            <person name="Greer C."/>
            <person name="Whyte L.G."/>
        </authorList>
    </citation>
    <scope>NUCLEOTIDE SEQUENCE [LARGE SCALE GENOMIC DNA]</scope>
    <source>
        <strain evidence="3 4">S5.20</strain>
    </source>
</reference>
<proteinExistence type="predicted"/>
<evidence type="ECO:0000256" key="2">
    <source>
        <dbReference type="SAM" id="SignalP"/>
    </source>
</evidence>
<protein>
    <submittedName>
        <fullName evidence="3">Exo-alpha-sialidase</fullName>
    </submittedName>
</protein>
<dbReference type="EMBL" id="RCZG01000004">
    <property type="protein sequence ID" value="TPG34651.1"/>
    <property type="molecule type" value="Genomic_DNA"/>
</dbReference>
<keyword evidence="4" id="KW-1185">Reference proteome</keyword>
<dbReference type="Gene3D" id="2.130.10.10">
    <property type="entry name" value="YVTN repeat-like/Quinoprotein amine dehydrogenase"/>
    <property type="match status" value="1"/>
</dbReference>
<dbReference type="PROSITE" id="PS51257">
    <property type="entry name" value="PROKAR_LIPOPROTEIN"/>
    <property type="match status" value="1"/>
</dbReference>
<feature type="compositionally biased region" description="Polar residues" evidence="1">
    <location>
        <begin position="123"/>
        <end position="134"/>
    </location>
</feature>
<accession>A0A502EE58</accession>
<sequence length="278" mass="27557">MPVRIAATVVACALSAGVAACSNPQSPSAEAGFTTSVSVPLDAPLSHLHGLHVARRGKLLAGTHGGLFSIDVATGATARVGDSDDDFMGLGGASGTDELVSSGHPGPSSDAPNPLGLRASMDGGQTWTTRSRSGTTDFHVLATDGKTLLGSDGQGLQTSHDGGVTWAAGAEVAVAALAVTPSAVWAITSDGVARSTDGGGSFTTMPAVPPLALITGNSRGLWGVDAAGYAWSSADGAEWDKGERVGAVEALTSGPDGTGYAASSDAVYVLKRSDTGPR</sequence>
<dbReference type="NCBIfam" id="NF045728">
    <property type="entry name" value="glycosyl_F510_1955"/>
    <property type="match status" value="1"/>
</dbReference>
<dbReference type="InterPro" id="IPR015943">
    <property type="entry name" value="WD40/YVTN_repeat-like_dom_sf"/>
</dbReference>
<gene>
    <name evidence="3" type="ORF">EAH80_11060</name>
</gene>
<dbReference type="OrthoDB" id="9764804at2"/>